<dbReference type="InterPro" id="IPR036185">
    <property type="entry name" value="DNA_heli_DnaB-like_N_sf"/>
</dbReference>
<dbReference type="InterPro" id="IPR016136">
    <property type="entry name" value="DNA_helicase_N/primase_C"/>
</dbReference>
<keyword evidence="6" id="KW-0347">Helicase</keyword>
<comment type="caution">
    <text evidence="13">The sequence shown here is derived from an EMBL/GenBank/DDBJ whole genome shotgun (WGS) entry which is preliminary data.</text>
</comment>
<evidence type="ECO:0000256" key="3">
    <source>
        <dbReference type="ARBA" id="ARBA00022705"/>
    </source>
</evidence>
<dbReference type="EMBL" id="JAAVTX010000001">
    <property type="protein sequence ID" value="NKE43400.1"/>
    <property type="molecule type" value="Genomic_DNA"/>
</dbReference>
<accession>A0ABX1EVW2</accession>
<dbReference type="Pfam" id="PF00772">
    <property type="entry name" value="DnaB"/>
    <property type="match status" value="1"/>
</dbReference>
<evidence type="ECO:0000256" key="4">
    <source>
        <dbReference type="ARBA" id="ARBA00022741"/>
    </source>
</evidence>
<keyword evidence="5" id="KW-0378">Hydrolase</keyword>
<dbReference type="Proteomes" id="UP000765160">
    <property type="component" value="Unassembled WGS sequence"/>
</dbReference>
<evidence type="ECO:0000256" key="9">
    <source>
        <dbReference type="ARBA" id="ARBA00023235"/>
    </source>
</evidence>
<feature type="domain" description="SF4 helicase" evidence="12">
    <location>
        <begin position="189"/>
        <end position="495"/>
    </location>
</feature>
<evidence type="ECO:0000256" key="2">
    <source>
        <dbReference type="ARBA" id="ARBA00022515"/>
    </source>
</evidence>
<evidence type="ECO:0000256" key="1">
    <source>
        <dbReference type="ARBA" id="ARBA00008428"/>
    </source>
</evidence>
<comment type="catalytic activity">
    <reaction evidence="11">
        <text>ATP + H2O = ADP + phosphate + H(+)</text>
        <dbReference type="Rhea" id="RHEA:13065"/>
        <dbReference type="ChEBI" id="CHEBI:15377"/>
        <dbReference type="ChEBI" id="CHEBI:15378"/>
        <dbReference type="ChEBI" id="CHEBI:30616"/>
        <dbReference type="ChEBI" id="CHEBI:43474"/>
        <dbReference type="ChEBI" id="CHEBI:456216"/>
        <dbReference type="EC" id="5.6.2.3"/>
    </reaction>
</comment>
<keyword evidence="3" id="KW-0235">DNA replication</keyword>
<dbReference type="SUPFAM" id="SSF52540">
    <property type="entry name" value="P-loop containing nucleoside triphosphate hydrolases"/>
    <property type="match status" value="1"/>
</dbReference>
<comment type="similarity">
    <text evidence="1">Belongs to the helicase family. DnaB subfamily.</text>
</comment>
<dbReference type="PANTHER" id="PTHR30153:SF2">
    <property type="entry name" value="REPLICATIVE DNA HELICASE"/>
    <property type="match status" value="1"/>
</dbReference>
<dbReference type="Pfam" id="PF03796">
    <property type="entry name" value="DnaB_C"/>
    <property type="match status" value="1"/>
</dbReference>
<dbReference type="Gene3D" id="1.10.860.10">
    <property type="entry name" value="DNAb Helicase, Chain A"/>
    <property type="match status" value="1"/>
</dbReference>
<reference evidence="13 14" key="1">
    <citation type="submission" date="2020-03" db="EMBL/GenBank/DDBJ databases">
        <title>Roseomonas selenitidurans sp. nov. isolated from soil.</title>
        <authorList>
            <person name="Liu H."/>
        </authorList>
    </citation>
    <scope>NUCLEOTIDE SEQUENCE [LARGE SCALE GENOMIC DNA]</scope>
    <source>
        <strain evidence="13 14">JCM 15073</strain>
    </source>
</reference>
<dbReference type="InterPro" id="IPR007694">
    <property type="entry name" value="DNA_helicase_DnaB-like_C"/>
</dbReference>
<evidence type="ECO:0000256" key="10">
    <source>
        <dbReference type="ARBA" id="ARBA00044969"/>
    </source>
</evidence>
<name>A0ABX1EVW2_9PROT</name>
<proteinExistence type="inferred from homology"/>
<organism evidence="13 14">
    <name type="scientific">Falsiroseomonas frigidaquae</name>
    <dbReference type="NCBI Taxonomy" id="487318"/>
    <lineage>
        <taxon>Bacteria</taxon>
        <taxon>Pseudomonadati</taxon>
        <taxon>Pseudomonadota</taxon>
        <taxon>Alphaproteobacteria</taxon>
        <taxon>Acetobacterales</taxon>
        <taxon>Roseomonadaceae</taxon>
        <taxon>Falsiroseomonas</taxon>
    </lineage>
</organism>
<dbReference type="SUPFAM" id="SSF48024">
    <property type="entry name" value="N-terminal domain of DnaB helicase"/>
    <property type="match status" value="1"/>
</dbReference>
<keyword evidence="8" id="KW-0238">DNA-binding</keyword>
<keyword evidence="14" id="KW-1185">Reference proteome</keyword>
<keyword evidence="4" id="KW-0547">Nucleotide-binding</keyword>
<dbReference type="InterPro" id="IPR027417">
    <property type="entry name" value="P-loop_NTPase"/>
</dbReference>
<gene>
    <name evidence="13" type="ORF">HB662_01325</name>
</gene>
<dbReference type="PANTHER" id="PTHR30153">
    <property type="entry name" value="REPLICATIVE DNA HELICASE DNAB"/>
    <property type="match status" value="1"/>
</dbReference>
<keyword evidence="9" id="KW-0413">Isomerase</keyword>
<dbReference type="InterPro" id="IPR007693">
    <property type="entry name" value="DNA_helicase_DnaB-like_N"/>
</dbReference>
<evidence type="ECO:0000259" key="12">
    <source>
        <dbReference type="PROSITE" id="PS51199"/>
    </source>
</evidence>
<evidence type="ECO:0000256" key="7">
    <source>
        <dbReference type="ARBA" id="ARBA00022840"/>
    </source>
</evidence>
<evidence type="ECO:0000256" key="6">
    <source>
        <dbReference type="ARBA" id="ARBA00022806"/>
    </source>
</evidence>
<evidence type="ECO:0000256" key="5">
    <source>
        <dbReference type="ARBA" id="ARBA00022801"/>
    </source>
</evidence>
<keyword evidence="2" id="KW-0639">Primosome</keyword>
<evidence type="ECO:0000256" key="8">
    <source>
        <dbReference type="ARBA" id="ARBA00023125"/>
    </source>
</evidence>
<evidence type="ECO:0000313" key="13">
    <source>
        <dbReference type="EMBL" id="NKE43400.1"/>
    </source>
</evidence>
<dbReference type="PROSITE" id="PS51199">
    <property type="entry name" value="SF4_HELICASE"/>
    <property type="match status" value="1"/>
</dbReference>
<evidence type="ECO:0000256" key="11">
    <source>
        <dbReference type="ARBA" id="ARBA00048954"/>
    </source>
</evidence>
<sequence length="499" mass="53477">MTADAPDPLFGISERQPPANLAAEQSLLGAIMANAKVYDRVAEIVAPEHFADPVHAAIFAAIQRRCEAGGIADAVTLRAEFENSGVLDPVGGADYLRQLLVAMVGIINAPDYARVIRDTWLRRQIINAAAQAIDRAYGSTDSDMKAEAVLEAVDGDMLRLASSGSADTARPGHIVGDSLMRQVEAAVDRRGALAGVTWGFRGLDRMTGGMRPGQLILLGARPSMGKTSLALRISLSAAGAGHRVLFISAEMKAEAVMARAVAAEARVPLSVLTSGGLVDPEDGRWRALERGAPEIDAVAMAGAGIGRLPIVWDDGVFTVPGIRARARRMQREPGGLGLIVVDYLGRLRASTLAMRQSNAAMASVSEISAGLKDLAMQLGVPVLLLSQLNRQVEAREDKTPQLSDLRDSGALEQDADVVAFLIRQHYYLTRNEPRRRSNEKAADFEERVRLWEADVAREDGRGTIIVAKQRQGPIGPVRVRFNDATAEFTDERPGEGGAD</sequence>
<dbReference type="RefSeq" id="WP_168046355.1">
    <property type="nucleotide sequence ID" value="NZ_JAATJR010000001.1"/>
</dbReference>
<dbReference type="EC" id="5.6.2.3" evidence="10"/>
<dbReference type="PRINTS" id="PR01874">
    <property type="entry name" value="DNAREPAIRADA"/>
</dbReference>
<evidence type="ECO:0000313" key="14">
    <source>
        <dbReference type="Proteomes" id="UP000765160"/>
    </source>
</evidence>
<protein>
    <recommendedName>
        <fullName evidence="10">DNA 5'-3' helicase</fullName>
        <ecNumber evidence="10">5.6.2.3</ecNumber>
    </recommendedName>
</protein>
<dbReference type="Gene3D" id="3.40.50.300">
    <property type="entry name" value="P-loop containing nucleotide triphosphate hydrolases"/>
    <property type="match status" value="1"/>
</dbReference>
<keyword evidence="7" id="KW-0067">ATP-binding</keyword>